<dbReference type="PANTHER" id="PTHR13285">
    <property type="entry name" value="ACYLTRANSFERASE"/>
    <property type="match status" value="1"/>
</dbReference>
<keyword evidence="3 7" id="KW-1003">Cell membrane</keyword>
<dbReference type="RefSeq" id="WP_308727740.1">
    <property type="nucleotide sequence ID" value="NZ_JAJEQF010000004.1"/>
</dbReference>
<dbReference type="InterPro" id="IPR004299">
    <property type="entry name" value="MBOAT_fam"/>
</dbReference>
<evidence type="ECO:0000256" key="8">
    <source>
        <dbReference type="SAM" id="Phobius"/>
    </source>
</evidence>
<keyword evidence="7" id="KW-0808">Transferase</keyword>
<dbReference type="InterPro" id="IPR024194">
    <property type="entry name" value="Ac/AlaTfrase_AlgI/DltB"/>
</dbReference>
<dbReference type="GO" id="GO:0005886">
    <property type="term" value="C:plasma membrane"/>
    <property type="evidence" value="ECO:0007669"/>
    <property type="project" value="UniProtKB-SubCell"/>
</dbReference>
<dbReference type="Pfam" id="PF03062">
    <property type="entry name" value="MBOAT"/>
    <property type="match status" value="1"/>
</dbReference>
<keyword evidence="10" id="KW-1185">Reference proteome</keyword>
<keyword evidence="7" id="KW-0012">Acyltransferase</keyword>
<evidence type="ECO:0000313" key="9">
    <source>
        <dbReference type="EMBL" id="MCC2166707.1"/>
    </source>
</evidence>
<dbReference type="GO" id="GO:0042121">
    <property type="term" value="P:alginic acid biosynthetic process"/>
    <property type="evidence" value="ECO:0007669"/>
    <property type="project" value="InterPro"/>
</dbReference>
<proteinExistence type="inferred from homology"/>
<sequence length="516" mass="58981">MSGIEIGNLESLHTLVFSSLEFLFRYLPLFLILFYAVPKRFRMFVLFAFSLILYALGDPAHVLILLGMSVVNWLFGYGLATESDADGKRVSGLHRKKEHPGVRGLRRKTINWSELQIFEETVDQRKEEPYRNTASPQTVKKRKFWLAVSVLCNASLLIFFKLSNVFEENMLLPVGISFYTFKSISYLIDVYRSGHAERSFLRFGAYLCCFPQIVSGPIMRYGEMEQAQQFGVWKAARAEDGLKYIIAGLGMKVLLADRLGFLWNDIQTIGFESISTPLAWLGAAAYSMELYFDFAGYSLIAVGIGRMIGLPAIKNFDQPYSSRSVSEFYRRWHMTLGSWFRDYLYIPLGGNRKGTLRTVFNLLLVWAVTGFWHGGGLHFILWGMILGLLVVIEKLWIGKWLKKSKILSHAYVLFVIPLTWMVFAIPTLPEIGVYFARLFPFFGVGSAVNPGDFAKELTLFIPELVGGILLCIPQVYRWCEKHRKNVIVVAALFVVFWYSVYRMANAANNPFMYANF</sequence>
<dbReference type="EMBL" id="JAJEQF010000004">
    <property type="protein sequence ID" value="MCC2166707.1"/>
    <property type="molecule type" value="Genomic_DNA"/>
</dbReference>
<comment type="similarity">
    <text evidence="2 7">Belongs to the membrane-bound acyltransferase family.</text>
</comment>
<evidence type="ECO:0000256" key="4">
    <source>
        <dbReference type="ARBA" id="ARBA00022692"/>
    </source>
</evidence>
<feature type="transmembrane region" description="Helical" evidence="8">
    <location>
        <begin position="41"/>
        <end position="57"/>
    </location>
</feature>
<feature type="transmembrane region" description="Helical" evidence="8">
    <location>
        <begin position="409"/>
        <end position="428"/>
    </location>
</feature>
<comment type="caution">
    <text evidence="9">The sequence shown here is derived from an EMBL/GenBank/DDBJ whole genome shotgun (WGS) entry which is preliminary data.</text>
</comment>
<gene>
    <name evidence="9" type="ORF">LKD45_03150</name>
</gene>
<dbReference type="GO" id="GO:0016746">
    <property type="term" value="F:acyltransferase activity"/>
    <property type="evidence" value="ECO:0007669"/>
    <property type="project" value="UniProtKB-KW"/>
</dbReference>
<feature type="transmembrane region" description="Helical" evidence="8">
    <location>
        <begin position="144"/>
        <end position="164"/>
    </location>
</feature>
<evidence type="ECO:0000256" key="5">
    <source>
        <dbReference type="ARBA" id="ARBA00022989"/>
    </source>
</evidence>
<feature type="transmembrane region" description="Helical" evidence="8">
    <location>
        <begin position="459"/>
        <end position="479"/>
    </location>
</feature>
<feature type="transmembrane region" description="Helical" evidence="8">
    <location>
        <begin position="486"/>
        <end position="504"/>
    </location>
</feature>
<reference evidence="9 10" key="1">
    <citation type="submission" date="2021-10" db="EMBL/GenBank/DDBJ databases">
        <title>Anaerobic single-cell dispensing facilitates the cultivation of human gut bacteria.</title>
        <authorList>
            <person name="Afrizal A."/>
        </authorList>
    </citation>
    <scope>NUCLEOTIDE SEQUENCE [LARGE SCALE GENOMIC DNA]</scope>
    <source>
        <strain evidence="9 10">CLA-AA-H244</strain>
    </source>
</reference>
<keyword evidence="4 8" id="KW-0812">Transmembrane</keyword>
<keyword evidence="6 7" id="KW-0472">Membrane</keyword>
<comment type="subcellular location">
    <subcellularLocation>
        <location evidence="1">Cell membrane</location>
        <topology evidence="1">Multi-pass membrane protein</topology>
    </subcellularLocation>
</comment>
<evidence type="ECO:0000256" key="1">
    <source>
        <dbReference type="ARBA" id="ARBA00004651"/>
    </source>
</evidence>
<evidence type="ECO:0000256" key="6">
    <source>
        <dbReference type="ARBA" id="ARBA00023136"/>
    </source>
</evidence>
<feature type="transmembrane region" description="Helical" evidence="8">
    <location>
        <begin position="379"/>
        <end position="397"/>
    </location>
</feature>
<name>A0AAE3AWP4_9FIRM</name>
<dbReference type="PIRSF" id="PIRSF500217">
    <property type="entry name" value="AlgI"/>
    <property type="match status" value="1"/>
</dbReference>
<evidence type="ECO:0000313" key="10">
    <source>
        <dbReference type="Proteomes" id="UP001199355"/>
    </source>
</evidence>
<evidence type="ECO:0000256" key="3">
    <source>
        <dbReference type="ARBA" id="ARBA00022475"/>
    </source>
</evidence>
<dbReference type="AlphaFoldDB" id="A0AAE3AWP4"/>
<keyword evidence="5 8" id="KW-1133">Transmembrane helix</keyword>
<protein>
    <submittedName>
        <fullName evidence="9">MBOAT family protein</fullName>
    </submittedName>
</protein>
<dbReference type="PANTHER" id="PTHR13285:SF18">
    <property type="entry name" value="PROTEIN-CYSTEINE N-PALMITOYLTRANSFERASE RASP"/>
    <property type="match status" value="1"/>
</dbReference>
<accession>A0AAE3AWP4</accession>
<evidence type="ECO:0000256" key="7">
    <source>
        <dbReference type="PIRNR" id="PIRNR016636"/>
    </source>
</evidence>
<feature type="transmembrane region" description="Helical" evidence="8">
    <location>
        <begin position="294"/>
        <end position="313"/>
    </location>
</feature>
<dbReference type="InterPro" id="IPR028362">
    <property type="entry name" value="AlgI"/>
</dbReference>
<dbReference type="PIRSF" id="PIRSF016636">
    <property type="entry name" value="AlgI_DltB"/>
    <property type="match status" value="1"/>
</dbReference>
<dbReference type="InterPro" id="IPR051085">
    <property type="entry name" value="MB_O-acyltransferase"/>
</dbReference>
<organism evidence="9 10">
    <name type="scientific">Gallintestinimicrobium propionicum</name>
    <dbReference type="NCBI Taxonomy" id="2981770"/>
    <lineage>
        <taxon>Bacteria</taxon>
        <taxon>Bacillati</taxon>
        <taxon>Bacillota</taxon>
        <taxon>Clostridia</taxon>
        <taxon>Lachnospirales</taxon>
        <taxon>Lachnospiraceae</taxon>
        <taxon>Gallintestinimicrobium</taxon>
    </lineage>
</organism>
<evidence type="ECO:0000256" key="2">
    <source>
        <dbReference type="ARBA" id="ARBA00010323"/>
    </source>
</evidence>
<feature type="transmembrane region" description="Helical" evidence="8">
    <location>
        <begin position="12"/>
        <end position="34"/>
    </location>
</feature>
<dbReference type="Proteomes" id="UP001199355">
    <property type="component" value="Unassembled WGS sequence"/>
</dbReference>